<keyword evidence="1" id="KW-1133">Transmembrane helix</keyword>
<proteinExistence type="predicted"/>
<feature type="domain" description="DUF1468" evidence="2">
    <location>
        <begin position="10"/>
        <end position="146"/>
    </location>
</feature>
<accession>A0A3D9XSG4</accession>
<sequence>MQLRKPKDLIAGLLFLSAGILVTAISSNYPFGTLRQMGPGFFPVVLGLLLCLLAALIIVGSVVGEAEAMEPWSAQTLRAALLILGGTTIFGLTVRSAGVIPSIFAMVLLGSLAMKGYGLKTALVTAVILSTGTAVVFGWMLALPLPLFGPMFGF</sequence>
<evidence type="ECO:0000259" key="2">
    <source>
        <dbReference type="Pfam" id="PF07331"/>
    </source>
</evidence>
<feature type="transmembrane region" description="Helical" evidence="1">
    <location>
        <begin position="98"/>
        <end position="114"/>
    </location>
</feature>
<keyword evidence="1" id="KW-0472">Membrane</keyword>
<dbReference type="Proteomes" id="UP000256941">
    <property type="component" value="Unassembled WGS sequence"/>
</dbReference>
<dbReference type="RefSeq" id="WP_166435442.1">
    <property type="nucleotide sequence ID" value="NZ_CP038196.1"/>
</dbReference>
<evidence type="ECO:0000313" key="3">
    <source>
        <dbReference type="EMBL" id="REF73286.1"/>
    </source>
</evidence>
<keyword evidence="1" id="KW-0812">Transmembrane</keyword>
<evidence type="ECO:0000256" key="1">
    <source>
        <dbReference type="SAM" id="Phobius"/>
    </source>
</evidence>
<gene>
    <name evidence="3" type="ORF">BDD41_1831</name>
</gene>
<feature type="transmembrane region" description="Helical" evidence="1">
    <location>
        <begin position="76"/>
        <end position="92"/>
    </location>
</feature>
<dbReference type="AlphaFoldDB" id="A0A3D9XSG4"/>
<name>A0A3D9XSG4_PARVE</name>
<dbReference type="EMBL" id="QTUJ01000001">
    <property type="protein sequence ID" value="REF73286.1"/>
    <property type="molecule type" value="Genomic_DNA"/>
</dbReference>
<comment type="caution">
    <text evidence="3">The sequence shown here is derived from an EMBL/GenBank/DDBJ whole genome shotgun (WGS) entry which is preliminary data.</text>
</comment>
<protein>
    <submittedName>
        <fullName evidence="3">Tripartite tricarboxylate transporter TctB family protein</fullName>
    </submittedName>
</protein>
<dbReference type="InterPro" id="IPR009936">
    <property type="entry name" value="DUF1468"/>
</dbReference>
<evidence type="ECO:0000313" key="4">
    <source>
        <dbReference type="Proteomes" id="UP000256941"/>
    </source>
</evidence>
<feature type="transmembrane region" description="Helical" evidence="1">
    <location>
        <begin position="40"/>
        <end position="64"/>
    </location>
</feature>
<organism evidence="3 4">
    <name type="scientific">Paracoccus versutus</name>
    <name type="common">Thiobacillus versutus</name>
    <dbReference type="NCBI Taxonomy" id="34007"/>
    <lineage>
        <taxon>Bacteria</taxon>
        <taxon>Pseudomonadati</taxon>
        <taxon>Pseudomonadota</taxon>
        <taxon>Alphaproteobacteria</taxon>
        <taxon>Rhodobacterales</taxon>
        <taxon>Paracoccaceae</taxon>
        <taxon>Paracoccus</taxon>
    </lineage>
</organism>
<feature type="transmembrane region" description="Helical" evidence="1">
    <location>
        <begin position="121"/>
        <end position="142"/>
    </location>
</feature>
<reference evidence="3 4" key="1">
    <citation type="submission" date="2018-08" db="EMBL/GenBank/DDBJ databases">
        <title>Genomic Encyclopedia of Archaeal and Bacterial Type Strains, Phase II (KMG-II): from individual species to whole genera.</title>
        <authorList>
            <person name="Goeker M."/>
        </authorList>
    </citation>
    <scope>NUCLEOTIDE SEQUENCE [LARGE SCALE GENOMIC DNA]</scope>
    <source>
        <strain evidence="3 4">DSM 17099</strain>
    </source>
</reference>
<dbReference type="Pfam" id="PF07331">
    <property type="entry name" value="TctB"/>
    <property type="match status" value="1"/>
</dbReference>